<evidence type="ECO:0000256" key="3">
    <source>
        <dbReference type="ARBA" id="ARBA00010998"/>
    </source>
</evidence>
<dbReference type="Proteomes" id="UP001159363">
    <property type="component" value="Chromosome 7"/>
</dbReference>
<evidence type="ECO:0000313" key="12">
    <source>
        <dbReference type="Proteomes" id="UP001159363"/>
    </source>
</evidence>
<keyword evidence="5" id="KW-0812">Transmembrane</keyword>
<comment type="similarity">
    <text evidence="3">Belongs to the CNEP1R1 family.</text>
</comment>
<evidence type="ECO:0000256" key="10">
    <source>
        <dbReference type="ARBA" id="ARBA00030458"/>
    </source>
</evidence>
<keyword evidence="4" id="KW-0963">Cytoplasm</keyword>
<evidence type="ECO:0000256" key="8">
    <source>
        <dbReference type="ARBA" id="ARBA00023136"/>
    </source>
</evidence>
<reference evidence="11 12" key="1">
    <citation type="submission" date="2023-02" db="EMBL/GenBank/DDBJ databases">
        <title>LHISI_Scaffold_Assembly.</title>
        <authorList>
            <person name="Stuart O.P."/>
            <person name="Cleave R."/>
            <person name="Magrath M.J.L."/>
            <person name="Mikheyev A.S."/>
        </authorList>
    </citation>
    <scope>NUCLEOTIDE SEQUENCE [LARGE SCALE GENOMIC DNA]</scope>
    <source>
        <strain evidence="11">Daus_M_001</strain>
        <tissue evidence="11">Leg muscle</tissue>
    </source>
</reference>
<keyword evidence="7" id="KW-0443">Lipid metabolism</keyword>
<comment type="subcellular location">
    <subcellularLocation>
        <location evidence="2">Cytoplasm</location>
    </subcellularLocation>
    <subcellularLocation>
        <location evidence="1">Nucleus membrane</location>
        <topology evidence="1">Multi-pass membrane protein</topology>
    </subcellularLocation>
</comment>
<name>A0ABQ9H179_9NEOP</name>
<evidence type="ECO:0000256" key="7">
    <source>
        <dbReference type="ARBA" id="ARBA00023098"/>
    </source>
</evidence>
<organism evidence="11 12">
    <name type="scientific">Dryococelus australis</name>
    <dbReference type="NCBI Taxonomy" id="614101"/>
    <lineage>
        <taxon>Eukaryota</taxon>
        <taxon>Metazoa</taxon>
        <taxon>Ecdysozoa</taxon>
        <taxon>Arthropoda</taxon>
        <taxon>Hexapoda</taxon>
        <taxon>Insecta</taxon>
        <taxon>Pterygota</taxon>
        <taxon>Neoptera</taxon>
        <taxon>Polyneoptera</taxon>
        <taxon>Phasmatodea</taxon>
        <taxon>Verophasmatodea</taxon>
        <taxon>Anareolatae</taxon>
        <taxon>Phasmatidae</taxon>
        <taxon>Eurycanthinae</taxon>
        <taxon>Dryococelus</taxon>
    </lineage>
</organism>
<keyword evidence="12" id="KW-1185">Reference proteome</keyword>
<evidence type="ECO:0000313" key="11">
    <source>
        <dbReference type="EMBL" id="KAJ8878019.1"/>
    </source>
</evidence>
<keyword evidence="6" id="KW-1133">Transmembrane helix</keyword>
<evidence type="ECO:0000256" key="6">
    <source>
        <dbReference type="ARBA" id="ARBA00022989"/>
    </source>
</evidence>
<keyword evidence="8" id="KW-0472">Membrane</keyword>
<evidence type="ECO:0000256" key="1">
    <source>
        <dbReference type="ARBA" id="ARBA00004232"/>
    </source>
</evidence>
<dbReference type="EMBL" id="JARBHB010000008">
    <property type="protein sequence ID" value="KAJ8878019.1"/>
    <property type="molecule type" value="Genomic_DNA"/>
</dbReference>
<evidence type="ECO:0000256" key="2">
    <source>
        <dbReference type="ARBA" id="ARBA00004496"/>
    </source>
</evidence>
<gene>
    <name evidence="11" type="ORF">PR048_022482</name>
</gene>
<dbReference type="InterPro" id="IPR019168">
    <property type="entry name" value="NEP1-R1"/>
</dbReference>
<evidence type="ECO:0000256" key="9">
    <source>
        <dbReference type="ARBA" id="ARBA00023242"/>
    </source>
</evidence>
<dbReference type="PANTHER" id="PTHR20996">
    <property type="entry name" value="NUCLEAR ENVELOPE PHOSPHATASE-REGULATORY SUBUNIT 1"/>
    <property type="match status" value="1"/>
</dbReference>
<dbReference type="PANTHER" id="PTHR20996:SF1">
    <property type="entry name" value="NUCLEAR ENVELOPE PHOSPHATASE-REGULATORY SUBUNIT 1"/>
    <property type="match status" value="1"/>
</dbReference>
<proteinExistence type="inferred from homology"/>
<sequence length="197" mass="22685">MEWFERLNHTLEPYLWIFVADNKERLGFRGAIVSSLTYRSAVHGLTSITPSRMFFGRATPPQIKTLYNRRMSGEVFQEVTLLWLYNPKLQKCWKCPYMILKKINDVFWICCQGSRAKQKVVHIDQLATYECPDIREWDMTRVMGPVSVAVILFTLGIHKRVIAPSIIASRARAVLGDFNMSCDDTGKLILKPRPTAS</sequence>
<evidence type="ECO:0000256" key="5">
    <source>
        <dbReference type="ARBA" id="ARBA00022692"/>
    </source>
</evidence>
<comment type="caution">
    <text evidence="11">The sequence shown here is derived from an EMBL/GenBank/DDBJ whole genome shotgun (WGS) entry which is preliminary data.</text>
</comment>
<evidence type="ECO:0000256" key="4">
    <source>
        <dbReference type="ARBA" id="ARBA00022490"/>
    </source>
</evidence>
<accession>A0ABQ9H179</accession>
<dbReference type="Pfam" id="PF09771">
    <property type="entry name" value="Tmemb_18A"/>
    <property type="match status" value="1"/>
</dbReference>
<keyword evidence="9" id="KW-0539">Nucleus</keyword>
<protein>
    <recommendedName>
        <fullName evidence="10">Transmembrane protein 188</fullName>
    </recommendedName>
</protein>